<evidence type="ECO:0000256" key="2">
    <source>
        <dbReference type="ARBA" id="ARBA00022630"/>
    </source>
</evidence>
<comment type="cofactor">
    <cofactor evidence="9">
        <name>FAD</name>
        <dbReference type="ChEBI" id="CHEBI:57692"/>
    </cofactor>
    <text evidence="9">Binds 1 FAD per subunit.</text>
</comment>
<proteinExistence type="inferred from homology"/>
<dbReference type="SUPFAM" id="SSF51905">
    <property type="entry name" value="FAD/NAD(P)-binding domain"/>
    <property type="match status" value="1"/>
</dbReference>
<comment type="similarity">
    <text evidence="1 8">Belongs to the class-II pyridine nucleotide-disulfide oxidoreductase family.</text>
</comment>
<feature type="domain" description="FAD/NAD(P)-binding" evidence="10">
    <location>
        <begin position="4"/>
        <end position="299"/>
    </location>
</feature>
<dbReference type="GO" id="GO:0019430">
    <property type="term" value="P:removal of superoxide radicals"/>
    <property type="evidence" value="ECO:0007669"/>
    <property type="project" value="UniProtKB-UniRule"/>
</dbReference>
<dbReference type="InterPro" id="IPR005982">
    <property type="entry name" value="Thioredox_Rdtase"/>
</dbReference>
<evidence type="ECO:0000256" key="6">
    <source>
        <dbReference type="ARBA" id="ARBA00023157"/>
    </source>
</evidence>
<keyword evidence="3 8" id="KW-0274">FAD</keyword>
<evidence type="ECO:0000256" key="8">
    <source>
        <dbReference type="RuleBase" id="RU003880"/>
    </source>
</evidence>
<sequence>MAHKIVIIGSGPAGHTAAIYAARANLNPVMYEGFMAGGIAAGGQLTTTTEVENFPGFPNGIDGTQLTQLFREQSVKYGTKILTQTITRVDFSSRPFQLWSDEELLEAETVIIATGATAKRMHVIGEDTYWQRGISACAVCDGALPIYRNKELVVVGGGDSAVEEASHLTKFASKVYLVHRRDSLRASKIMQKRATTHPKIEIIWNSQVKEAKGDGKNLTALTLENTTNGQKKELSVGGLFYAIGHKPNTDIFKGILDLDESGYIKTVPGSTKTSIEGVFAAGDVQDKIYRQAVSAAGSGCMAALDAERWLESREG</sequence>
<keyword evidence="2 8" id="KW-0285">Flavoprotein</keyword>
<dbReference type="EMBL" id="AHOQ02000018">
    <property type="protein sequence ID" value="EMO46442.1"/>
    <property type="molecule type" value="Genomic_DNA"/>
</dbReference>
<evidence type="ECO:0000256" key="1">
    <source>
        <dbReference type="ARBA" id="ARBA00009333"/>
    </source>
</evidence>
<evidence type="ECO:0000256" key="9">
    <source>
        <dbReference type="RuleBase" id="RU003881"/>
    </source>
</evidence>
<dbReference type="FunFam" id="3.50.50.60:FF:000064">
    <property type="entry name" value="Thioredoxin reductase"/>
    <property type="match status" value="1"/>
</dbReference>
<dbReference type="GO" id="GO:0005737">
    <property type="term" value="C:cytoplasm"/>
    <property type="evidence" value="ECO:0007669"/>
    <property type="project" value="InterPro"/>
</dbReference>
<dbReference type="InterPro" id="IPR050097">
    <property type="entry name" value="Ferredoxin-NADP_redctase_2"/>
</dbReference>
<evidence type="ECO:0000313" key="12">
    <source>
        <dbReference type="Proteomes" id="UP000012160"/>
    </source>
</evidence>
<dbReference type="Gene3D" id="3.50.50.60">
    <property type="entry name" value="FAD/NAD(P)-binding domain"/>
    <property type="match status" value="2"/>
</dbReference>
<keyword evidence="6" id="KW-1015">Disulfide bond</keyword>
<protein>
    <recommendedName>
        <fullName evidence="8">Thioredoxin reductase</fullName>
        <ecNumber evidence="8">1.8.1.9</ecNumber>
    </recommendedName>
</protein>
<dbReference type="InterPro" id="IPR036188">
    <property type="entry name" value="FAD/NAD-bd_sf"/>
</dbReference>
<evidence type="ECO:0000313" key="11">
    <source>
        <dbReference type="EMBL" id="EMO46442.1"/>
    </source>
</evidence>
<evidence type="ECO:0000259" key="10">
    <source>
        <dbReference type="Pfam" id="PF07992"/>
    </source>
</evidence>
<dbReference type="AlphaFoldDB" id="M6UMT8"/>
<dbReference type="Pfam" id="PF07992">
    <property type="entry name" value="Pyr_redox_2"/>
    <property type="match status" value="1"/>
</dbReference>
<reference evidence="11 12" key="1">
    <citation type="submission" date="2013-01" db="EMBL/GenBank/DDBJ databases">
        <authorList>
            <person name="Harkins D.M."/>
            <person name="Durkin A.S."/>
            <person name="Brinkac L.M."/>
            <person name="Haft D.H."/>
            <person name="Selengut J.D."/>
            <person name="Sanka R."/>
            <person name="DePew J."/>
            <person name="Purushe J."/>
            <person name="Matthias M.A."/>
            <person name="Vinetz J.M."/>
            <person name="Sutton G.G."/>
            <person name="Nierman W.C."/>
            <person name="Fouts D.E."/>
        </authorList>
    </citation>
    <scope>NUCLEOTIDE SEQUENCE [LARGE SCALE GENOMIC DNA]</scope>
    <source>
        <strain evidence="11 12">ZUN179</strain>
    </source>
</reference>
<organism evidence="11 12">
    <name type="scientific">Leptospira santarosai str. ZUN179</name>
    <dbReference type="NCBI Taxonomy" id="1049985"/>
    <lineage>
        <taxon>Bacteria</taxon>
        <taxon>Pseudomonadati</taxon>
        <taxon>Spirochaetota</taxon>
        <taxon>Spirochaetia</taxon>
        <taxon>Leptospirales</taxon>
        <taxon>Leptospiraceae</taxon>
        <taxon>Leptospira</taxon>
    </lineage>
</organism>
<dbReference type="InterPro" id="IPR008255">
    <property type="entry name" value="Pyr_nucl-diS_OxRdtase_2_AS"/>
</dbReference>
<dbReference type="RefSeq" id="WP_004485727.1">
    <property type="nucleotide sequence ID" value="NZ_AHOQ02000018.1"/>
</dbReference>
<dbReference type="EC" id="1.8.1.9" evidence="8"/>
<evidence type="ECO:0000256" key="4">
    <source>
        <dbReference type="ARBA" id="ARBA00022857"/>
    </source>
</evidence>
<comment type="catalytic activity">
    <reaction evidence="8">
        <text>[thioredoxin]-dithiol + NADP(+) = [thioredoxin]-disulfide + NADPH + H(+)</text>
        <dbReference type="Rhea" id="RHEA:20345"/>
        <dbReference type="Rhea" id="RHEA-COMP:10698"/>
        <dbReference type="Rhea" id="RHEA-COMP:10700"/>
        <dbReference type="ChEBI" id="CHEBI:15378"/>
        <dbReference type="ChEBI" id="CHEBI:29950"/>
        <dbReference type="ChEBI" id="CHEBI:50058"/>
        <dbReference type="ChEBI" id="CHEBI:57783"/>
        <dbReference type="ChEBI" id="CHEBI:58349"/>
        <dbReference type="EC" id="1.8.1.9"/>
    </reaction>
</comment>
<evidence type="ECO:0000256" key="7">
    <source>
        <dbReference type="ARBA" id="ARBA00023284"/>
    </source>
</evidence>
<dbReference type="PROSITE" id="PS00573">
    <property type="entry name" value="PYRIDINE_REDOX_2"/>
    <property type="match status" value="1"/>
</dbReference>
<dbReference type="PRINTS" id="PR00368">
    <property type="entry name" value="FADPNR"/>
</dbReference>
<evidence type="ECO:0000256" key="3">
    <source>
        <dbReference type="ARBA" id="ARBA00022827"/>
    </source>
</evidence>
<comment type="subunit">
    <text evidence="8">Homodimer.</text>
</comment>
<accession>M6UMT8</accession>
<dbReference type="GO" id="GO:0004791">
    <property type="term" value="F:thioredoxin-disulfide reductase (NADPH) activity"/>
    <property type="evidence" value="ECO:0007669"/>
    <property type="project" value="UniProtKB-UniRule"/>
</dbReference>
<evidence type="ECO:0000256" key="5">
    <source>
        <dbReference type="ARBA" id="ARBA00023002"/>
    </source>
</evidence>
<comment type="caution">
    <text evidence="11">The sequence shown here is derived from an EMBL/GenBank/DDBJ whole genome shotgun (WGS) entry which is preliminary data.</text>
</comment>
<keyword evidence="5 8" id="KW-0560">Oxidoreductase</keyword>
<gene>
    <name evidence="11" type="primary">trxB</name>
    <name evidence="11" type="ORF">LEP1GSC187_1332</name>
</gene>
<keyword evidence="7 8" id="KW-0676">Redox-active center</keyword>
<dbReference type="PRINTS" id="PR00469">
    <property type="entry name" value="PNDRDTASEII"/>
</dbReference>
<dbReference type="InterPro" id="IPR023753">
    <property type="entry name" value="FAD/NAD-binding_dom"/>
</dbReference>
<dbReference type="PANTHER" id="PTHR48105">
    <property type="entry name" value="THIOREDOXIN REDUCTASE 1-RELATED-RELATED"/>
    <property type="match status" value="1"/>
</dbReference>
<dbReference type="NCBIfam" id="TIGR01292">
    <property type="entry name" value="TRX_reduct"/>
    <property type="match status" value="1"/>
</dbReference>
<dbReference type="Proteomes" id="UP000012160">
    <property type="component" value="Unassembled WGS sequence"/>
</dbReference>
<name>M6UMT8_9LEPT</name>
<keyword evidence="4 9" id="KW-0521">NADP</keyword>